<dbReference type="EMBL" id="DS480501">
    <property type="protein sequence ID" value="EDO14876.1"/>
    <property type="molecule type" value="Genomic_DNA"/>
</dbReference>
<evidence type="ECO:0000259" key="2">
    <source>
        <dbReference type="Pfam" id="PF07950"/>
    </source>
</evidence>
<dbReference type="GO" id="GO:0070585">
    <property type="term" value="P:protein localization to mitochondrion"/>
    <property type="evidence" value="ECO:0007669"/>
    <property type="project" value="EnsemblFungi"/>
</dbReference>
<feature type="transmembrane region" description="Helical" evidence="1">
    <location>
        <begin position="257"/>
        <end position="277"/>
    </location>
</feature>
<feature type="transmembrane region" description="Helical" evidence="1">
    <location>
        <begin position="168"/>
        <end position="188"/>
    </location>
</feature>
<feature type="domain" description="Mitochondrial adapter protein MCP1 transmembrane" evidence="2">
    <location>
        <begin position="176"/>
        <end position="269"/>
    </location>
</feature>
<feature type="domain" description="Mitochondrial adapter protein MCP1 transmembrane" evidence="2">
    <location>
        <begin position="62"/>
        <end position="118"/>
    </location>
</feature>
<dbReference type="GO" id="GO:0007005">
    <property type="term" value="P:mitochondrion organization"/>
    <property type="evidence" value="ECO:0007669"/>
    <property type="project" value="EnsemblFungi"/>
</dbReference>
<dbReference type="AlphaFoldDB" id="A7TS77"/>
<feature type="transmembrane region" description="Helical" evidence="1">
    <location>
        <begin position="214"/>
        <end position="237"/>
    </location>
</feature>
<feature type="transmembrane region" description="Helical" evidence="1">
    <location>
        <begin position="60"/>
        <end position="79"/>
    </location>
</feature>
<dbReference type="OrthoDB" id="10259513at2759"/>
<keyword evidence="1" id="KW-0812">Transmembrane</keyword>
<dbReference type="PhylomeDB" id="A7TS77"/>
<dbReference type="HOGENOM" id="CLU_066681_1_0_1"/>
<organism evidence="4">
    <name type="scientific">Vanderwaltozyma polyspora (strain ATCC 22028 / DSM 70294 / BCRC 21397 / CBS 2163 / NBRC 10782 / NRRL Y-8283 / UCD 57-17)</name>
    <name type="common">Kluyveromyces polysporus</name>
    <dbReference type="NCBI Taxonomy" id="436907"/>
    <lineage>
        <taxon>Eukaryota</taxon>
        <taxon>Fungi</taxon>
        <taxon>Dikarya</taxon>
        <taxon>Ascomycota</taxon>
        <taxon>Saccharomycotina</taxon>
        <taxon>Saccharomycetes</taxon>
        <taxon>Saccharomycetales</taxon>
        <taxon>Saccharomycetaceae</taxon>
        <taxon>Vanderwaltozyma</taxon>
    </lineage>
</organism>
<dbReference type="PANTHER" id="PTHR38409">
    <property type="entry name" value="MDM10-COMPLEMENTING PROTEIN 1"/>
    <property type="match status" value="1"/>
</dbReference>
<dbReference type="PANTHER" id="PTHR38409:SF1">
    <property type="entry name" value="MITOCHONDRIAL ADAPTER PROTEIN MCP1"/>
    <property type="match status" value="1"/>
</dbReference>
<dbReference type="Proteomes" id="UP000000267">
    <property type="component" value="Unassembled WGS sequence"/>
</dbReference>
<feature type="transmembrane region" description="Helical" evidence="1">
    <location>
        <begin position="99"/>
        <end position="121"/>
    </location>
</feature>
<dbReference type="GO" id="GO:0005741">
    <property type="term" value="C:mitochondrial outer membrane"/>
    <property type="evidence" value="ECO:0007669"/>
    <property type="project" value="EnsemblFungi"/>
</dbReference>
<proteinExistence type="predicted"/>
<keyword evidence="1" id="KW-0472">Membrane</keyword>
<dbReference type="InterPro" id="IPR012472">
    <property type="entry name" value="MCP1_TM"/>
</dbReference>
<dbReference type="InParanoid" id="A7TS77"/>
<evidence type="ECO:0000256" key="1">
    <source>
        <dbReference type="SAM" id="Phobius"/>
    </source>
</evidence>
<name>A7TS77_VANPO</name>
<dbReference type="RefSeq" id="XP_001642734.1">
    <property type="nucleotide sequence ID" value="XM_001642684.1"/>
</dbReference>
<protein>
    <recommendedName>
        <fullName evidence="2">Mitochondrial adapter protein MCP1 transmembrane domain-containing protein</fullName>
    </recommendedName>
</protein>
<evidence type="ECO:0000313" key="3">
    <source>
        <dbReference type="EMBL" id="EDO14876.1"/>
    </source>
</evidence>
<keyword evidence="4" id="KW-1185">Reference proteome</keyword>
<dbReference type="STRING" id="436907.A7TS77"/>
<dbReference type="FunCoup" id="A7TS77">
    <property type="interactions" value="31"/>
</dbReference>
<dbReference type="KEGG" id="vpo:Kpol_1012p3"/>
<accession>A7TS77</accession>
<dbReference type="eggNOG" id="ENOG502RYUN">
    <property type="taxonomic scope" value="Eukaryota"/>
</dbReference>
<dbReference type="Pfam" id="PF07950">
    <property type="entry name" value="MCP1_TM"/>
    <property type="match status" value="2"/>
</dbReference>
<keyword evidence="1" id="KW-1133">Transmembrane helix</keyword>
<dbReference type="InterPro" id="IPR039960">
    <property type="entry name" value="MCP1"/>
</dbReference>
<dbReference type="GeneID" id="5542912"/>
<gene>
    <name evidence="3" type="ORF">Kpol_1012p3</name>
</gene>
<dbReference type="GO" id="GO:0030674">
    <property type="term" value="F:protein-macromolecule adaptor activity"/>
    <property type="evidence" value="ECO:0007669"/>
    <property type="project" value="EnsemblFungi"/>
</dbReference>
<reference evidence="3 4" key="1">
    <citation type="journal article" date="2007" name="Proc. Natl. Acad. Sci. U.S.A.">
        <title>Independent sorting-out of thousands of duplicated gene pairs in two yeast species descended from a whole-genome duplication.</title>
        <authorList>
            <person name="Scannell D.R."/>
            <person name="Frank A.C."/>
            <person name="Conant G.C."/>
            <person name="Byrne K.P."/>
            <person name="Woolfit M."/>
            <person name="Wolfe K.H."/>
        </authorList>
    </citation>
    <scope>NUCLEOTIDE SEQUENCE [LARGE SCALE GENOMIC DNA]</scope>
    <source>
        <strain evidence="4">ATCC 22028 / DSM 70294 / BCRC 21397 / CBS 2163 / NBRC 10782 / NRRL Y-8283 / UCD 57-17</strain>
    </source>
</reference>
<evidence type="ECO:0000313" key="4">
    <source>
        <dbReference type="Proteomes" id="UP000000267"/>
    </source>
</evidence>
<sequence>MTGVSEVAPKPIVVEDGVPVDSSVLDDDSNDYFKVLGIPIKKRTPFNLLRFVQKYSTWPMSVYFPLHAINVLIVPAVSVTDVPNEVLMMVRELLPPSYITTNILVGTLSLHLAAGVMMRFLRLWNTKGSNNSSKLSQGNSNDVGFFKGLLTQKFIGIRSSIKKTSPQVLSGYILTPLLAYHLFVMVYGPRLADFEVDFSYVKWLLQQHDSMIKWIGGIIPLIMLIGSGTFHISTGAIQFLSLKSKTIKRSISNGSKFLIAAGVISVIRLATCSFDSFNVSQYTKVFGYLRF</sequence>
<dbReference type="GO" id="GO:0055088">
    <property type="term" value="P:lipid homeostasis"/>
    <property type="evidence" value="ECO:0007669"/>
    <property type="project" value="EnsemblFungi"/>
</dbReference>
<dbReference type="OMA" id="HLLIMKW"/>